<feature type="transmembrane region" description="Helical" evidence="1">
    <location>
        <begin position="204"/>
        <end position="228"/>
    </location>
</feature>
<gene>
    <name evidence="2" type="ORF">H6G05_03970</name>
</gene>
<dbReference type="RefSeq" id="WP_190576506.1">
    <property type="nucleotide sequence ID" value="NZ_CAWPQU010000034.1"/>
</dbReference>
<feature type="transmembrane region" description="Helical" evidence="1">
    <location>
        <begin position="164"/>
        <end position="184"/>
    </location>
</feature>
<dbReference type="InterPro" id="IPR011008">
    <property type="entry name" value="Dimeric_a/b-barrel"/>
</dbReference>
<evidence type="ECO:0008006" key="4">
    <source>
        <dbReference type="Google" id="ProtNLM"/>
    </source>
</evidence>
<keyword evidence="3" id="KW-1185">Reference proteome</keyword>
<comment type="caution">
    <text evidence="2">The sequence shown here is derived from an EMBL/GenBank/DDBJ whole genome shotgun (WGS) entry which is preliminary data.</text>
</comment>
<evidence type="ECO:0000256" key="1">
    <source>
        <dbReference type="SAM" id="Phobius"/>
    </source>
</evidence>
<dbReference type="Proteomes" id="UP000618445">
    <property type="component" value="Unassembled WGS sequence"/>
</dbReference>
<protein>
    <recommendedName>
        <fullName evidence="4">Antibiotic biosynthesis monooxygenase</fullName>
    </recommendedName>
</protein>
<dbReference type="InterPro" id="IPR038762">
    <property type="entry name" value="ABM_predict"/>
</dbReference>
<dbReference type="PANTHER" id="PTHR40057">
    <property type="entry name" value="SLR1162 PROTEIN"/>
    <property type="match status" value="1"/>
</dbReference>
<evidence type="ECO:0000313" key="3">
    <source>
        <dbReference type="Proteomes" id="UP000618445"/>
    </source>
</evidence>
<organism evidence="2 3">
    <name type="scientific">Phormidium tenue FACHB-1050</name>
    <dbReference type="NCBI Taxonomy" id="2692857"/>
    <lineage>
        <taxon>Bacteria</taxon>
        <taxon>Bacillati</taxon>
        <taxon>Cyanobacteriota</taxon>
        <taxon>Cyanophyceae</taxon>
        <taxon>Oscillatoriophycideae</taxon>
        <taxon>Oscillatoriales</taxon>
        <taxon>Oscillatoriaceae</taxon>
        <taxon>Phormidium</taxon>
    </lineage>
</organism>
<dbReference type="EMBL" id="JACJQY010000004">
    <property type="protein sequence ID" value="MBD2316006.1"/>
    <property type="molecule type" value="Genomic_DNA"/>
</dbReference>
<proteinExistence type="predicted"/>
<evidence type="ECO:0000313" key="2">
    <source>
        <dbReference type="EMBL" id="MBD2316006.1"/>
    </source>
</evidence>
<keyword evidence="1" id="KW-1133">Transmembrane helix</keyword>
<keyword evidence="1" id="KW-0472">Membrane</keyword>
<dbReference type="PANTHER" id="PTHR40057:SF1">
    <property type="entry name" value="SLR1162 PROTEIN"/>
    <property type="match status" value="1"/>
</dbReference>
<feature type="transmembrane region" description="Helical" evidence="1">
    <location>
        <begin position="131"/>
        <end position="152"/>
    </location>
</feature>
<accession>A0ABR8C8G0</accession>
<reference evidence="2 3" key="1">
    <citation type="journal article" date="2020" name="ISME J.">
        <title>Comparative genomics reveals insights into cyanobacterial evolution and habitat adaptation.</title>
        <authorList>
            <person name="Chen M.Y."/>
            <person name="Teng W.K."/>
            <person name="Zhao L."/>
            <person name="Hu C.X."/>
            <person name="Zhou Y.K."/>
            <person name="Han B.P."/>
            <person name="Song L.R."/>
            <person name="Shu W.S."/>
        </authorList>
    </citation>
    <scope>NUCLEOTIDE SEQUENCE [LARGE SCALE GENOMIC DNA]</scope>
    <source>
        <strain evidence="2 3">FACHB-1050</strain>
    </source>
</reference>
<dbReference type="SUPFAM" id="SSF54909">
    <property type="entry name" value="Dimeric alpha+beta barrel"/>
    <property type="match status" value="1"/>
</dbReference>
<keyword evidence="1" id="KW-0812">Transmembrane</keyword>
<dbReference type="Gene3D" id="3.30.70.100">
    <property type="match status" value="1"/>
</dbReference>
<sequence>MPKPPLEQLFYSSLVTEHIVPKGRDFAFRRWHTRLVEITKHYDGFLRCDLCPPLRCKDPVVKWYYIIHFDSPEHLDQWMESSDRKQLLESGQEIFSAYRFKSFTTGLEGWFSMQSGSSENQGLGPPRWKQILSVVLGLYPVVMVQAILFSVLRIMQSWSLASSMIINNLITSVILSLFVMPFVSQRLKFWLQPAYLPISRKTNLIGTVIVFTSLGLMVLVFTGILGLVKQ</sequence>
<name>A0ABR8C8G0_9CYAN</name>